<dbReference type="KEGG" id="mfv:Mfer_0711"/>
<dbReference type="HOGENOM" id="CLU_126374_1_0_2"/>
<dbReference type="Pfam" id="PF09845">
    <property type="entry name" value="OapC"/>
    <property type="match status" value="1"/>
</dbReference>
<sequence length="72" mass="8207">MKDVINGCPNCGNKFFRYLKEKKDKDGIETISIKKDGVYEINIGMLMNSESVIVSDKEGRYAIDLNFILKKS</sequence>
<gene>
    <name evidence="1" type="ordered locus">Mfer_0711</name>
</gene>
<dbReference type="EMBL" id="CP002278">
    <property type="protein sequence ID" value="ADP77510.1"/>
    <property type="molecule type" value="Genomic_DNA"/>
</dbReference>
<accession>E3GYX8</accession>
<dbReference type="STRING" id="523846.Mfer_0711"/>
<evidence type="ECO:0000313" key="2">
    <source>
        <dbReference type="Proteomes" id="UP000002315"/>
    </source>
</evidence>
<dbReference type="Proteomes" id="UP000002315">
    <property type="component" value="Chromosome"/>
</dbReference>
<reference evidence="1 2" key="1">
    <citation type="journal article" date="2010" name="Stand. Genomic Sci.">
        <title>Complete genome sequence of Methanothermus fervidus type strain (V24S).</title>
        <authorList>
            <person name="Anderson I."/>
            <person name="Djao O.D."/>
            <person name="Misra M."/>
            <person name="Chertkov O."/>
            <person name="Nolan M."/>
            <person name="Lucas S."/>
            <person name="Lapidus A."/>
            <person name="Del Rio T.G."/>
            <person name="Tice H."/>
            <person name="Cheng J.F."/>
            <person name="Tapia R."/>
            <person name="Han C."/>
            <person name="Goodwin L."/>
            <person name="Pitluck S."/>
            <person name="Liolios K."/>
            <person name="Ivanova N."/>
            <person name="Mavromatis K."/>
            <person name="Mikhailova N."/>
            <person name="Pati A."/>
            <person name="Brambilla E."/>
            <person name="Chen A."/>
            <person name="Palaniappan K."/>
            <person name="Land M."/>
            <person name="Hauser L."/>
            <person name="Chang Y.J."/>
            <person name="Jeffries C.D."/>
            <person name="Sikorski J."/>
            <person name="Spring S."/>
            <person name="Rohde M."/>
            <person name="Eichinger K."/>
            <person name="Huber H."/>
            <person name="Wirth R."/>
            <person name="Goker M."/>
            <person name="Detter J.C."/>
            <person name="Woyke T."/>
            <person name="Bristow J."/>
            <person name="Eisen J.A."/>
            <person name="Markowitz V."/>
            <person name="Hugenholtz P."/>
            <person name="Klenk H.P."/>
            <person name="Kyrpides N.C."/>
        </authorList>
    </citation>
    <scope>NUCLEOTIDE SEQUENCE [LARGE SCALE GENOMIC DNA]</scope>
    <source>
        <strain evidence="2">ATCC 43054 / DSM 2088 / JCM 10308 / V24 S</strain>
    </source>
</reference>
<proteinExistence type="predicted"/>
<name>E3GYX8_METFV</name>
<evidence type="ECO:0000313" key="1">
    <source>
        <dbReference type="EMBL" id="ADP77510.1"/>
    </source>
</evidence>
<protein>
    <submittedName>
        <fullName evidence="1">Uncharacterized protein</fullName>
    </submittedName>
</protein>
<organism evidence="1 2">
    <name type="scientific">Methanothermus fervidus (strain ATCC 43054 / DSM 2088 / JCM 10308 / V24 S)</name>
    <dbReference type="NCBI Taxonomy" id="523846"/>
    <lineage>
        <taxon>Archaea</taxon>
        <taxon>Methanobacteriati</taxon>
        <taxon>Methanobacteriota</taxon>
        <taxon>Methanomada group</taxon>
        <taxon>Methanobacteria</taxon>
        <taxon>Methanobacteriales</taxon>
        <taxon>Methanothermaceae</taxon>
        <taxon>Methanothermus</taxon>
    </lineage>
</organism>
<dbReference type="AlphaFoldDB" id="E3GYX8"/>
<keyword evidence="2" id="KW-1185">Reference proteome</keyword>
<dbReference type="InterPro" id="IPR018645">
    <property type="entry name" value="OapC-like"/>
</dbReference>